<organism evidence="1 2">
    <name type="scientific">Sus scrofa</name>
    <name type="common">Pig</name>
    <dbReference type="NCBI Taxonomy" id="9823"/>
    <lineage>
        <taxon>Eukaryota</taxon>
        <taxon>Metazoa</taxon>
        <taxon>Chordata</taxon>
        <taxon>Craniata</taxon>
        <taxon>Vertebrata</taxon>
        <taxon>Euteleostomi</taxon>
        <taxon>Mammalia</taxon>
        <taxon>Eutheria</taxon>
        <taxon>Laurasiatheria</taxon>
        <taxon>Artiodactyla</taxon>
        <taxon>Suina</taxon>
        <taxon>Suidae</taxon>
        <taxon>Sus</taxon>
    </lineage>
</organism>
<dbReference type="Proteomes" id="UP000008227">
    <property type="component" value="Chromosome 13"/>
</dbReference>
<dbReference type="Ensembl" id="ENSSSCT00000089795.1">
    <property type="protein sequence ID" value="ENSSSCP00000074346.1"/>
    <property type="gene ID" value="ENSSSCG00000041465.1"/>
</dbReference>
<reference evidence="1" key="3">
    <citation type="submission" date="2025-08" db="UniProtKB">
        <authorList>
            <consortium name="Ensembl"/>
        </authorList>
    </citation>
    <scope>IDENTIFICATION</scope>
</reference>
<dbReference type="Bgee" id="ENSSSCG00000041465">
    <property type="expression patterns" value="Expressed in epididymis and 12 other cell types or tissues"/>
</dbReference>
<dbReference type="SUPFAM" id="SSF58069">
    <property type="entry name" value="Virus ectodomain"/>
    <property type="match status" value="1"/>
</dbReference>
<name>A0A5G2RD11_PIG</name>
<protein>
    <submittedName>
        <fullName evidence="1">Uncharacterized protein</fullName>
    </submittedName>
</protein>
<reference evidence="2" key="1">
    <citation type="submission" date="2009-11" db="EMBL/GenBank/DDBJ databases">
        <authorList>
            <consortium name="Porcine genome sequencing project"/>
        </authorList>
    </citation>
    <scope>NUCLEOTIDE SEQUENCE [LARGE SCALE GENOMIC DNA]</scope>
    <source>
        <strain evidence="2">Duroc</strain>
    </source>
</reference>
<dbReference type="GeneTree" id="ENSGT01140000284747"/>
<keyword evidence="2" id="KW-1185">Reference proteome</keyword>
<dbReference type="Gene3D" id="1.10.287.210">
    <property type="match status" value="1"/>
</dbReference>
<evidence type="ECO:0000313" key="1">
    <source>
        <dbReference type="Ensembl" id="ENSSSCP00000074346.1"/>
    </source>
</evidence>
<proteinExistence type="predicted"/>
<dbReference type="AlphaFoldDB" id="A0A5G2RD11"/>
<accession>A0A5G2RD11</accession>
<dbReference type="InParanoid" id="A0A5G2RD11"/>
<reference evidence="1" key="4">
    <citation type="submission" date="2025-09" db="UniProtKB">
        <authorList>
            <consortium name="Ensembl"/>
        </authorList>
    </citation>
    <scope>IDENTIFICATION</scope>
</reference>
<reference evidence="1" key="2">
    <citation type="journal article" date="2020" name="Gigascience">
        <title>An improved pig reference genome sequence to enable pig genetics and genomics research.</title>
        <authorList>
            <person name="Warr A."/>
            <person name="Affara N."/>
            <person name="Aken B."/>
            <person name="Beiki H."/>
            <person name="Bickhart D.M."/>
            <person name="Billis K."/>
            <person name="Chow W."/>
            <person name="Eory L."/>
            <person name="Finlayson H.A."/>
            <person name="Flicek P."/>
            <person name="Giron C.G."/>
            <person name="Griffin D.K."/>
            <person name="Hall R."/>
            <person name="Hannum G."/>
            <person name="Hourlier T."/>
            <person name="Howe K."/>
            <person name="Hume D.A."/>
            <person name="Izuogu O."/>
            <person name="Kim K."/>
            <person name="Koren S."/>
            <person name="Liu H."/>
            <person name="Manchanda N."/>
            <person name="Martin F.J."/>
            <person name="Nonneman D.J."/>
            <person name="O'Connor R.E."/>
            <person name="Phillippy A.M."/>
            <person name="Rohrer G.A."/>
            <person name="Rosen B.D."/>
            <person name="Rund L.A."/>
            <person name="Sargent C.A."/>
            <person name="Schook L.B."/>
            <person name="Schroeder S.G."/>
            <person name="Schwartz A.S."/>
            <person name="Skinner B.M."/>
            <person name="Talbot R."/>
            <person name="Tseng E."/>
            <person name="Tuggle C.K."/>
            <person name="Watson M."/>
            <person name="Smith T.P.L."/>
            <person name="Archibald A.L."/>
        </authorList>
    </citation>
    <scope>NUCLEOTIDE SEQUENCE [LARGE SCALE GENOMIC DNA]</scope>
    <source>
        <strain evidence="1">Duroc</strain>
    </source>
</reference>
<sequence>MHNAIYQNHLALDNFLAAEGGVCGKFNLSNSCFQIDNEEVIGEITDQMRKITHVPVQTWRSWNPKNLFGGGFLTLGGFKTPISVCF</sequence>
<evidence type="ECO:0000313" key="2">
    <source>
        <dbReference type="Proteomes" id="UP000008227"/>
    </source>
</evidence>